<protein>
    <submittedName>
        <fullName evidence="1">Uncharacterized protein</fullName>
    </submittedName>
</protein>
<evidence type="ECO:0000313" key="2">
    <source>
        <dbReference type="Proteomes" id="UP000626109"/>
    </source>
</evidence>
<name>A0A813JXZ1_POLGL</name>
<evidence type="ECO:0000313" key="1">
    <source>
        <dbReference type="EMBL" id="CAE8688699.1"/>
    </source>
</evidence>
<comment type="caution">
    <text evidence="1">The sequence shown here is derived from an EMBL/GenBank/DDBJ whole genome shotgun (WGS) entry which is preliminary data.</text>
</comment>
<sequence length="103" mass="10861">MNLLAKSAQALVRRQALASNALKKTVSPQVQAVQARLFASGLSQPPVPATDLAGKAKTFVKGTGPVFLLGMGYLYYMGGERDAKGNLKQGSISISIFGCNMPF</sequence>
<organism evidence="1 2">
    <name type="scientific">Polarella glacialis</name>
    <name type="common">Dinoflagellate</name>
    <dbReference type="NCBI Taxonomy" id="89957"/>
    <lineage>
        <taxon>Eukaryota</taxon>
        <taxon>Sar</taxon>
        <taxon>Alveolata</taxon>
        <taxon>Dinophyceae</taxon>
        <taxon>Suessiales</taxon>
        <taxon>Suessiaceae</taxon>
        <taxon>Polarella</taxon>
    </lineage>
</organism>
<proteinExistence type="predicted"/>
<dbReference type="AlphaFoldDB" id="A0A813JXZ1"/>
<accession>A0A813JXZ1</accession>
<dbReference type="Proteomes" id="UP000626109">
    <property type="component" value="Unassembled WGS sequence"/>
</dbReference>
<gene>
    <name evidence="1" type="ORF">PGLA2088_LOCUS26067</name>
</gene>
<dbReference type="EMBL" id="CAJNNW010026946">
    <property type="protein sequence ID" value="CAE8688699.1"/>
    <property type="molecule type" value="Genomic_DNA"/>
</dbReference>
<reference evidence="1" key="1">
    <citation type="submission" date="2021-02" db="EMBL/GenBank/DDBJ databases">
        <authorList>
            <person name="Dougan E. K."/>
            <person name="Rhodes N."/>
            <person name="Thang M."/>
            <person name="Chan C."/>
        </authorList>
    </citation>
    <scope>NUCLEOTIDE SEQUENCE</scope>
</reference>